<accession>A0A3N4I2A0</accession>
<evidence type="ECO:0000313" key="2">
    <source>
        <dbReference type="Proteomes" id="UP000275078"/>
    </source>
</evidence>
<protein>
    <submittedName>
        <fullName evidence="1">Uncharacterized protein</fullName>
    </submittedName>
</protein>
<dbReference type="EMBL" id="ML119690">
    <property type="protein sequence ID" value="RPA80223.1"/>
    <property type="molecule type" value="Genomic_DNA"/>
</dbReference>
<evidence type="ECO:0000313" key="1">
    <source>
        <dbReference type="EMBL" id="RPA80223.1"/>
    </source>
</evidence>
<organism evidence="1 2">
    <name type="scientific">Ascobolus immersus RN42</name>
    <dbReference type="NCBI Taxonomy" id="1160509"/>
    <lineage>
        <taxon>Eukaryota</taxon>
        <taxon>Fungi</taxon>
        <taxon>Dikarya</taxon>
        <taxon>Ascomycota</taxon>
        <taxon>Pezizomycotina</taxon>
        <taxon>Pezizomycetes</taxon>
        <taxon>Pezizales</taxon>
        <taxon>Ascobolaceae</taxon>
        <taxon>Ascobolus</taxon>
    </lineage>
</organism>
<keyword evidence="2" id="KW-1185">Reference proteome</keyword>
<proteinExistence type="predicted"/>
<dbReference type="Proteomes" id="UP000275078">
    <property type="component" value="Unassembled WGS sequence"/>
</dbReference>
<name>A0A3N4I2A0_ASCIM</name>
<gene>
    <name evidence="1" type="ORF">BJ508DRAFT_307610</name>
</gene>
<sequence>MEEKQWHADVQKRWAANSPKSIPVKRFSKALKPNLESFKVFSVMQVGGFWRSGLDGSPIGGVSTAEAKAESLRKQKEAEQAYRKRWNERMRIDHAPSRYMHTYVCTGRDQPFDARVIERKLAYLSSQMDELSVKMDRLIMDTGKPRGEVRPPGTLIRSGELLGDLSFLKLNL</sequence>
<dbReference type="AlphaFoldDB" id="A0A3N4I2A0"/>
<reference evidence="1 2" key="1">
    <citation type="journal article" date="2018" name="Nat. Ecol. Evol.">
        <title>Pezizomycetes genomes reveal the molecular basis of ectomycorrhizal truffle lifestyle.</title>
        <authorList>
            <person name="Murat C."/>
            <person name="Payen T."/>
            <person name="Noel B."/>
            <person name="Kuo A."/>
            <person name="Morin E."/>
            <person name="Chen J."/>
            <person name="Kohler A."/>
            <person name="Krizsan K."/>
            <person name="Balestrini R."/>
            <person name="Da Silva C."/>
            <person name="Montanini B."/>
            <person name="Hainaut M."/>
            <person name="Levati E."/>
            <person name="Barry K.W."/>
            <person name="Belfiori B."/>
            <person name="Cichocki N."/>
            <person name="Clum A."/>
            <person name="Dockter R.B."/>
            <person name="Fauchery L."/>
            <person name="Guy J."/>
            <person name="Iotti M."/>
            <person name="Le Tacon F."/>
            <person name="Lindquist E.A."/>
            <person name="Lipzen A."/>
            <person name="Malagnac F."/>
            <person name="Mello A."/>
            <person name="Molinier V."/>
            <person name="Miyauchi S."/>
            <person name="Poulain J."/>
            <person name="Riccioni C."/>
            <person name="Rubini A."/>
            <person name="Sitrit Y."/>
            <person name="Splivallo R."/>
            <person name="Traeger S."/>
            <person name="Wang M."/>
            <person name="Zifcakova L."/>
            <person name="Wipf D."/>
            <person name="Zambonelli A."/>
            <person name="Paolocci F."/>
            <person name="Nowrousian M."/>
            <person name="Ottonello S."/>
            <person name="Baldrian P."/>
            <person name="Spatafora J.W."/>
            <person name="Henrissat B."/>
            <person name="Nagy L.G."/>
            <person name="Aury J.M."/>
            <person name="Wincker P."/>
            <person name="Grigoriev I.V."/>
            <person name="Bonfante P."/>
            <person name="Martin F.M."/>
        </authorList>
    </citation>
    <scope>NUCLEOTIDE SEQUENCE [LARGE SCALE GENOMIC DNA]</scope>
    <source>
        <strain evidence="1 2">RN42</strain>
    </source>
</reference>